<evidence type="ECO:0000313" key="2">
    <source>
        <dbReference type="Proteomes" id="UP000286415"/>
    </source>
</evidence>
<keyword evidence="2" id="KW-1185">Reference proteome</keyword>
<reference evidence="1 2" key="2">
    <citation type="journal article" date="2021" name="Genomics">
        <title>High-quality reference genome for Clonorchis sinensis.</title>
        <authorList>
            <person name="Young N.D."/>
            <person name="Stroehlein A.J."/>
            <person name="Kinkar L."/>
            <person name="Wang T."/>
            <person name="Sohn W.M."/>
            <person name="Chang B.C.H."/>
            <person name="Kaur P."/>
            <person name="Weisz D."/>
            <person name="Dudchenko O."/>
            <person name="Aiden E.L."/>
            <person name="Korhonen P.K."/>
            <person name="Gasser R.B."/>
        </authorList>
    </citation>
    <scope>NUCLEOTIDE SEQUENCE [LARGE SCALE GENOMIC DNA]</scope>
    <source>
        <strain evidence="1">Cs-k2</strain>
    </source>
</reference>
<sequence>MTIRTCLTVIRVLCISVNGYRTISACIQLTFVRLFDLFDGIFEIEVYNPIHSATQVKPQVSKALKKLLRYRLFSHVMN</sequence>
<name>A0A8T1MER0_CLOSI</name>
<proteinExistence type="predicted"/>
<gene>
    <name evidence="1" type="ORF">CSKR_200427</name>
</gene>
<protein>
    <submittedName>
        <fullName evidence="1">Uncharacterized protein</fullName>
    </submittedName>
</protein>
<dbReference type="Proteomes" id="UP000286415">
    <property type="component" value="Unassembled WGS sequence"/>
</dbReference>
<reference evidence="1 2" key="1">
    <citation type="journal article" date="2018" name="Biotechnol. Adv.">
        <title>Improved genomic resources and new bioinformatic workflow for the carcinogenic parasite Clonorchis sinensis: Biotechnological implications.</title>
        <authorList>
            <person name="Wang D."/>
            <person name="Korhonen P.K."/>
            <person name="Gasser R.B."/>
            <person name="Young N.D."/>
        </authorList>
    </citation>
    <scope>NUCLEOTIDE SEQUENCE [LARGE SCALE GENOMIC DNA]</scope>
    <source>
        <strain evidence="1">Cs-k2</strain>
    </source>
</reference>
<dbReference type="AlphaFoldDB" id="A0A8T1MER0"/>
<comment type="caution">
    <text evidence="1">The sequence shown here is derived from an EMBL/GenBank/DDBJ whole genome shotgun (WGS) entry which is preliminary data.</text>
</comment>
<evidence type="ECO:0000313" key="1">
    <source>
        <dbReference type="EMBL" id="KAG5447201.1"/>
    </source>
</evidence>
<organism evidence="1 2">
    <name type="scientific">Clonorchis sinensis</name>
    <name type="common">Chinese liver fluke</name>
    <dbReference type="NCBI Taxonomy" id="79923"/>
    <lineage>
        <taxon>Eukaryota</taxon>
        <taxon>Metazoa</taxon>
        <taxon>Spiralia</taxon>
        <taxon>Lophotrochozoa</taxon>
        <taxon>Platyhelminthes</taxon>
        <taxon>Trematoda</taxon>
        <taxon>Digenea</taxon>
        <taxon>Opisthorchiida</taxon>
        <taxon>Opisthorchiata</taxon>
        <taxon>Opisthorchiidae</taxon>
        <taxon>Clonorchis</taxon>
    </lineage>
</organism>
<accession>A0A8T1MER0</accession>
<feature type="non-terminal residue" evidence="1">
    <location>
        <position position="78"/>
    </location>
</feature>
<dbReference type="EMBL" id="NIRI02000042">
    <property type="protein sequence ID" value="KAG5447201.1"/>
    <property type="molecule type" value="Genomic_DNA"/>
</dbReference>